<protein>
    <recommendedName>
        <fullName evidence="5">Pectin acetylesterase</fullName>
        <ecNumber evidence="5">3.1.1.-</ecNumber>
    </recommendedName>
</protein>
<dbReference type="PANTHER" id="PTHR21562:SF69">
    <property type="entry name" value="PECTIN ACETYLESTERASE 9"/>
    <property type="match status" value="1"/>
</dbReference>
<gene>
    <name evidence="7" type="primary">LOC104596068</name>
</gene>
<comment type="function">
    <text evidence="1 5">Hydrolyzes acetyl esters in homogalacturonan regions of pectin. In type I primary cell wall, galacturonic acid residues of pectin can be acetylated at the O-2 and O-3 positions. Decreasing the degree of acetylation of pectin gels in vitro alters their physical properties.</text>
</comment>
<dbReference type="Pfam" id="PF03283">
    <property type="entry name" value="PAE"/>
    <property type="match status" value="1"/>
</dbReference>
<dbReference type="AlphaFoldDB" id="A0A1U7ZPS6"/>
<evidence type="ECO:0000256" key="4">
    <source>
        <dbReference type="ARBA" id="ARBA00022512"/>
    </source>
</evidence>
<dbReference type="FunCoup" id="A0A1U7ZPS6">
    <property type="interactions" value="12"/>
</dbReference>
<sequence length="401" mass="45139">MKSCKTRTNIFAICIVLLTCAPWIVYSVPEKFLLVNMTFVPNAKAQGAVCLDGSLPAYHLHRGFGSGARNWLLQFEGGGWCNDVESCLERARSRRGSTKYMNRWAVFSGILSNNASLNPDFYNWNRVKIRYCDGASFAGDSKFDNGTVSLYFRGQRIWRAIILDLLPKGLNRADKALLSGCSAGGLAAFLHCDNFTQLLPSNTSVKCLSDAGFFLDAEGISLNRTMRSFFDKLVVLQGAEQNLDANCTSSHYYPNQCFFPQYTLAYIKTPFFILNSAYDVFQFHHILVPPSADLRGHWNRCKLNPASCNQNQISILQGFRGEMLAALRFFLKYSRTGGTFINSCFAHCQSESQDTWFAAESPRMHNKTIAEAVGDWYFERKVTKEIDCPYPCDTSCHNLIP</sequence>
<evidence type="ECO:0000256" key="1">
    <source>
        <dbReference type="ARBA" id="ARBA00003534"/>
    </source>
</evidence>
<keyword evidence="4 5" id="KW-0134">Cell wall</keyword>
<keyword evidence="6" id="KW-1185">Reference proteome</keyword>
<dbReference type="GO" id="GO:0071555">
    <property type="term" value="P:cell wall organization"/>
    <property type="evidence" value="ECO:0000318"/>
    <property type="project" value="GO_Central"/>
</dbReference>
<dbReference type="PANTHER" id="PTHR21562">
    <property type="entry name" value="NOTUM-RELATED"/>
    <property type="match status" value="1"/>
</dbReference>
<keyword evidence="5" id="KW-0964">Secreted</keyword>
<dbReference type="STRING" id="4432.A0A1U7ZPS6"/>
<evidence type="ECO:0000313" key="6">
    <source>
        <dbReference type="Proteomes" id="UP000189703"/>
    </source>
</evidence>
<evidence type="ECO:0000256" key="3">
    <source>
        <dbReference type="ARBA" id="ARBA00005784"/>
    </source>
</evidence>
<dbReference type="InParanoid" id="A0A1U7ZPS6"/>
<dbReference type="GeneID" id="104596068"/>
<dbReference type="eggNOG" id="KOG4287">
    <property type="taxonomic scope" value="Eukaryota"/>
</dbReference>
<proteinExistence type="inferred from homology"/>
<dbReference type="InterPro" id="IPR004963">
    <property type="entry name" value="PAE/NOTUM"/>
</dbReference>
<dbReference type="KEGG" id="nnu:104596068"/>
<evidence type="ECO:0000256" key="2">
    <source>
        <dbReference type="ARBA" id="ARBA00004191"/>
    </source>
</evidence>
<reference evidence="7" key="1">
    <citation type="submission" date="2025-08" db="UniProtKB">
        <authorList>
            <consortium name="RefSeq"/>
        </authorList>
    </citation>
    <scope>IDENTIFICATION</scope>
</reference>
<evidence type="ECO:0000313" key="7">
    <source>
        <dbReference type="RefSeq" id="XP_010255386.1"/>
    </source>
</evidence>
<dbReference type="Proteomes" id="UP000189703">
    <property type="component" value="Unplaced"/>
</dbReference>
<dbReference type="OMA" id="IEIDCAY"/>
<keyword evidence="5" id="KW-0378">Hydrolase</keyword>
<organism evidence="6 7">
    <name type="scientific">Nelumbo nucifera</name>
    <name type="common">Sacred lotus</name>
    <dbReference type="NCBI Taxonomy" id="4432"/>
    <lineage>
        <taxon>Eukaryota</taxon>
        <taxon>Viridiplantae</taxon>
        <taxon>Streptophyta</taxon>
        <taxon>Embryophyta</taxon>
        <taxon>Tracheophyta</taxon>
        <taxon>Spermatophyta</taxon>
        <taxon>Magnoliopsida</taxon>
        <taxon>Proteales</taxon>
        <taxon>Nelumbonaceae</taxon>
        <taxon>Nelumbo</taxon>
    </lineage>
</organism>
<name>A0A1U7ZPS6_NELNU</name>
<dbReference type="OrthoDB" id="2015280at2759"/>
<dbReference type="RefSeq" id="XP_010255386.1">
    <property type="nucleotide sequence ID" value="XM_010257084.2"/>
</dbReference>
<dbReference type="GO" id="GO:0052793">
    <property type="term" value="F:pectin acetylesterase activity"/>
    <property type="evidence" value="ECO:0000318"/>
    <property type="project" value="GO_Central"/>
</dbReference>
<evidence type="ECO:0000256" key="5">
    <source>
        <dbReference type="RuleBase" id="RU363114"/>
    </source>
</evidence>
<comment type="similarity">
    <text evidence="3 5">Belongs to the pectinacetylesterase family.</text>
</comment>
<accession>A0A1U7ZPS6</accession>
<keyword evidence="5" id="KW-0961">Cell wall biogenesis/degradation</keyword>
<dbReference type="EC" id="3.1.1.-" evidence="5"/>
<comment type="subcellular location">
    <subcellularLocation>
        <location evidence="2 5">Secreted</location>
        <location evidence="2 5">Cell wall</location>
    </subcellularLocation>
</comment>